<keyword evidence="11 15" id="KW-0255">Endonuclease</keyword>
<comment type="similarity">
    <text evidence="3">Belongs to the ribonuclease III family.</text>
</comment>
<dbReference type="InterPro" id="IPR000999">
    <property type="entry name" value="RNase_III_dom"/>
</dbReference>
<feature type="binding site" evidence="15">
    <location>
        <position position="135"/>
    </location>
    <ligand>
        <name>Mg(2+)</name>
        <dbReference type="ChEBI" id="CHEBI:18420"/>
    </ligand>
</feature>
<dbReference type="Pfam" id="PF14622">
    <property type="entry name" value="Ribonucleas_3_3"/>
    <property type="match status" value="1"/>
</dbReference>
<dbReference type="SMART" id="SM00535">
    <property type="entry name" value="RIBOc"/>
    <property type="match status" value="1"/>
</dbReference>
<dbReference type="SUPFAM" id="SSF69065">
    <property type="entry name" value="RNase III domain-like"/>
    <property type="match status" value="1"/>
</dbReference>
<keyword evidence="6 15" id="KW-0698">rRNA processing</keyword>
<feature type="domain" description="DRBM" evidence="16">
    <location>
        <begin position="172"/>
        <end position="242"/>
    </location>
</feature>
<dbReference type="HAMAP" id="MF_00104">
    <property type="entry name" value="RNase_III"/>
    <property type="match status" value="1"/>
</dbReference>
<dbReference type="Gene3D" id="1.10.1520.10">
    <property type="entry name" value="Ribonuclease III domain"/>
    <property type="match status" value="1"/>
</dbReference>
<evidence type="ECO:0000256" key="3">
    <source>
        <dbReference type="ARBA" id="ARBA00010183"/>
    </source>
</evidence>
<dbReference type="Proteomes" id="UP000244016">
    <property type="component" value="Unassembled WGS sequence"/>
</dbReference>
<evidence type="ECO:0000256" key="5">
    <source>
        <dbReference type="ARBA" id="ARBA00022490"/>
    </source>
</evidence>
<dbReference type="GO" id="GO:0019843">
    <property type="term" value="F:rRNA binding"/>
    <property type="evidence" value="ECO:0007669"/>
    <property type="project" value="UniProtKB-KW"/>
</dbReference>
<evidence type="ECO:0000256" key="13">
    <source>
        <dbReference type="ARBA" id="ARBA00022842"/>
    </source>
</evidence>
<sequence>MSGGWEDPTPSVDALLGRLAAWGIAARDRALFREALTHASYAHDWEETAEAPPDNERLEFLGDAVLELLVSEFLFHLVPPLSEGEMTKLRAQIVREESLVLYARELGLQEYLLLGRSEEFSGGRERPSILADAFEAVIGAVYLDAGLEAARRLLDVLVFPRVKRGEFRLDQDYKSLLQEIVQRYGTQYALSYEIVEESGPAHNRRFVAVVLLNGREIGQGAGRSKKEAEQQAAREALERVEAYLEAGDEGEG</sequence>
<organism evidence="18 19">
    <name type="scientific">Brockia lithotrophica</name>
    <dbReference type="NCBI Taxonomy" id="933949"/>
    <lineage>
        <taxon>Bacteria</taxon>
        <taxon>Bacillati</taxon>
        <taxon>Bacillota</taxon>
        <taxon>Bacilli</taxon>
        <taxon>Bacillales</taxon>
        <taxon>Bacillales Family X. Incertae Sedis</taxon>
        <taxon>Brockia</taxon>
    </lineage>
</organism>
<protein>
    <recommendedName>
        <fullName evidence="15">Ribonuclease 3</fullName>
        <ecNumber evidence="15">3.1.26.3</ecNumber>
    </recommendedName>
    <alternativeName>
        <fullName evidence="15">Ribonuclease III</fullName>
        <shortName evidence="15">RNase III</shortName>
    </alternativeName>
</protein>
<comment type="function">
    <text evidence="15">Digests double-stranded RNA. Involved in the processing of primary rRNA transcript to yield the immediate precursors to the large and small rRNAs (23S and 16S). Processes some mRNAs, and tRNAs when they are encoded in the rRNA operon. Processes pre-crRNA and tracrRNA of type II CRISPR loci if present in the organism.</text>
</comment>
<evidence type="ECO:0000256" key="1">
    <source>
        <dbReference type="ARBA" id="ARBA00000109"/>
    </source>
</evidence>
<evidence type="ECO:0000259" key="17">
    <source>
        <dbReference type="PROSITE" id="PS50142"/>
    </source>
</evidence>
<evidence type="ECO:0000313" key="19">
    <source>
        <dbReference type="Proteomes" id="UP000244016"/>
    </source>
</evidence>
<evidence type="ECO:0000256" key="6">
    <source>
        <dbReference type="ARBA" id="ARBA00022552"/>
    </source>
</evidence>
<dbReference type="SMART" id="SM00358">
    <property type="entry name" value="DSRM"/>
    <property type="match status" value="1"/>
</dbReference>
<dbReference type="GO" id="GO:0006397">
    <property type="term" value="P:mRNA processing"/>
    <property type="evidence" value="ECO:0007669"/>
    <property type="project" value="UniProtKB-UniRule"/>
</dbReference>
<evidence type="ECO:0000256" key="12">
    <source>
        <dbReference type="ARBA" id="ARBA00022801"/>
    </source>
</evidence>
<accession>A0A2T5G7J2</accession>
<dbReference type="CDD" id="cd00593">
    <property type="entry name" value="RIBOc"/>
    <property type="match status" value="1"/>
</dbReference>
<dbReference type="GO" id="GO:0006364">
    <property type="term" value="P:rRNA processing"/>
    <property type="evidence" value="ECO:0007669"/>
    <property type="project" value="UniProtKB-UniRule"/>
</dbReference>
<dbReference type="PROSITE" id="PS50137">
    <property type="entry name" value="DS_RBD"/>
    <property type="match status" value="1"/>
</dbReference>
<dbReference type="EMBL" id="PEBW01000003">
    <property type="protein sequence ID" value="PTQ52142.1"/>
    <property type="molecule type" value="Genomic_DNA"/>
</dbReference>
<evidence type="ECO:0000256" key="9">
    <source>
        <dbReference type="ARBA" id="ARBA00022722"/>
    </source>
</evidence>
<keyword evidence="12 15" id="KW-0378">Hydrolase</keyword>
<keyword evidence="14 15" id="KW-0694">RNA-binding</keyword>
<dbReference type="GO" id="GO:0008033">
    <property type="term" value="P:tRNA processing"/>
    <property type="evidence" value="ECO:0007669"/>
    <property type="project" value="UniProtKB-KW"/>
</dbReference>
<evidence type="ECO:0000313" key="18">
    <source>
        <dbReference type="EMBL" id="PTQ52142.1"/>
    </source>
</evidence>
<dbReference type="FunFam" id="1.10.1520.10:FF:000001">
    <property type="entry name" value="Ribonuclease 3"/>
    <property type="match status" value="1"/>
</dbReference>
<dbReference type="PANTHER" id="PTHR11207">
    <property type="entry name" value="RIBONUCLEASE III"/>
    <property type="match status" value="1"/>
</dbReference>
<evidence type="ECO:0000256" key="15">
    <source>
        <dbReference type="HAMAP-Rule" id="MF_00104"/>
    </source>
</evidence>
<dbReference type="Gene3D" id="3.30.160.20">
    <property type="match status" value="1"/>
</dbReference>
<dbReference type="GO" id="GO:0010468">
    <property type="term" value="P:regulation of gene expression"/>
    <property type="evidence" value="ECO:0007669"/>
    <property type="project" value="TreeGrafter"/>
</dbReference>
<dbReference type="CDD" id="cd10845">
    <property type="entry name" value="DSRM_RNAse_III_family"/>
    <property type="match status" value="1"/>
</dbReference>
<dbReference type="GO" id="GO:0003725">
    <property type="term" value="F:double-stranded RNA binding"/>
    <property type="evidence" value="ECO:0007669"/>
    <property type="project" value="TreeGrafter"/>
</dbReference>
<keyword evidence="9 15" id="KW-0540">Nuclease</keyword>
<name>A0A2T5G7J2_9BACL</name>
<feature type="active site" evidence="15">
    <location>
        <position position="135"/>
    </location>
</feature>
<feature type="active site" evidence="15">
    <location>
        <position position="63"/>
    </location>
</feature>
<dbReference type="FunFam" id="3.30.160.20:FF:000003">
    <property type="entry name" value="Ribonuclease 3"/>
    <property type="match status" value="1"/>
</dbReference>
<dbReference type="PANTHER" id="PTHR11207:SF0">
    <property type="entry name" value="RIBONUCLEASE 3"/>
    <property type="match status" value="1"/>
</dbReference>
<evidence type="ECO:0000256" key="10">
    <source>
        <dbReference type="ARBA" id="ARBA00022723"/>
    </source>
</evidence>
<dbReference type="AlphaFoldDB" id="A0A2T5G7J2"/>
<dbReference type="PROSITE" id="PS00517">
    <property type="entry name" value="RNASE_3_1"/>
    <property type="match status" value="1"/>
</dbReference>
<evidence type="ECO:0000256" key="11">
    <source>
        <dbReference type="ARBA" id="ARBA00022759"/>
    </source>
</evidence>
<comment type="cofactor">
    <cofactor evidence="15">
        <name>Mg(2+)</name>
        <dbReference type="ChEBI" id="CHEBI:18420"/>
    </cofactor>
</comment>
<dbReference type="InterPro" id="IPR014720">
    <property type="entry name" value="dsRBD_dom"/>
</dbReference>
<dbReference type="GO" id="GO:0005737">
    <property type="term" value="C:cytoplasm"/>
    <property type="evidence" value="ECO:0007669"/>
    <property type="project" value="UniProtKB-SubCell"/>
</dbReference>
<dbReference type="EC" id="3.1.26.3" evidence="15"/>
<feature type="binding site" evidence="15">
    <location>
        <position position="59"/>
    </location>
    <ligand>
        <name>Mg(2+)</name>
        <dbReference type="ChEBI" id="CHEBI:18420"/>
    </ligand>
</feature>
<dbReference type="PROSITE" id="PS50142">
    <property type="entry name" value="RNASE_3_2"/>
    <property type="match status" value="1"/>
</dbReference>
<keyword evidence="15" id="KW-0699">rRNA-binding</keyword>
<gene>
    <name evidence="15" type="primary">rnc</name>
    <name evidence="18" type="ORF">BLITH_1109</name>
</gene>
<dbReference type="GO" id="GO:0046872">
    <property type="term" value="F:metal ion binding"/>
    <property type="evidence" value="ECO:0007669"/>
    <property type="project" value="UniProtKB-KW"/>
</dbReference>
<evidence type="ECO:0000256" key="8">
    <source>
        <dbReference type="ARBA" id="ARBA00022694"/>
    </source>
</evidence>
<keyword evidence="8 15" id="KW-0819">tRNA processing</keyword>
<reference evidence="18 19" key="1">
    <citation type="submission" date="2017-08" db="EMBL/GenBank/DDBJ databases">
        <title>Burning lignite coal seam in the remote Altai Mountains harbors a hydrogen-driven thermophilic microbial community.</title>
        <authorList>
            <person name="Kadnikov V.V."/>
            <person name="Mardanov A.V."/>
            <person name="Ivasenko D."/>
            <person name="Beletsky A.V."/>
            <person name="Karnachuk O.V."/>
            <person name="Ravin N.V."/>
        </authorList>
    </citation>
    <scope>NUCLEOTIDE SEQUENCE [LARGE SCALE GENOMIC DNA]</scope>
    <source>
        <strain evidence="18">AL31</strain>
    </source>
</reference>
<comment type="caution">
    <text evidence="18">The sequence shown here is derived from an EMBL/GenBank/DDBJ whole genome shotgun (WGS) entry which is preliminary data.</text>
</comment>
<evidence type="ECO:0000256" key="2">
    <source>
        <dbReference type="ARBA" id="ARBA00004496"/>
    </source>
</evidence>
<comment type="subcellular location">
    <subcellularLocation>
        <location evidence="2 15">Cytoplasm</location>
    </subcellularLocation>
</comment>
<feature type="domain" description="RNase III" evidence="17">
    <location>
        <begin position="23"/>
        <end position="146"/>
    </location>
</feature>
<dbReference type="GO" id="GO:0042802">
    <property type="term" value="F:identical protein binding"/>
    <property type="evidence" value="ECO:0007669"/>
    <property type="project" value="UniProtKB-ARBA"/>
</dbReference>
<evidence type="ECO:0000256" key="7">
    <source>
        <dbReference type="ARBA" id="ARBA00022664"/>
    </source>
</evidence>
<keyword evidence="7 15" id="KW-0507">mRNA processing</keyword>
<proteinExistence type="inferred from homology"/>
<dbReference type="InterPro" id="IPR011907">
    <property type="entry name" value="RNase_III"/>
</dbReference>
<dbReference type="Pfam" id="PF00035">
    <property type="entry name" value="dsrm"/>
    <property type="match status" value="1"/>
</dbReference>
<comment type="catalytic activity">
    <reaction evidence="1 15">
        <text>Endonucleolytic cleavage to 5'-phosphomonoester.</text>
        <dbReference type="EC" id="3.1.26.3"/>
    </reaction>
</comment>
<dbReference type="SUPFAM" id="SSF54768">
    <property type="entry name" value="dsRNA-binding domain-like"/>
    <property type="match status" value="1"/>
</dbReference>
<keyword evidence="10 15" id="KW-0479">Metal-binding</keyword>
<dbReference type="InterPro" id="IPR036389">
    <property type="entry name" value="RNase_III_sf"/>
</dbReference>
<dbReference type="NCBIfam" id="TIGR02191">
    <property type="entry name" value="RNaseIII"/>
    <property type="match status" value="1"/>
</dbReference>
<evidence type="ECO:0000256" key="4">
    <source>
        <dbReference type="ARBA" id="ARBA00011738"/>
    </source>
</evidence>
<dbReference type="GO" id="GO:0004525">
    <property type="term" value="F:ribonuclease III activity"/>
    <property type="evidence" value="ECO:0007669"/>
    <property type="project" value="UniProtKB-UniRule"/>
</dbReference>
<keyword evidence="13 15" id="KW-0460">Magnesium</keyword>
<evidence type="ECO:0000259" key="16">
    <source>
        <dbReference type="PROSITE" id="PS50137"/>
    </source>
</evidence>
<comment type="subunit">
    <text evidence="4 15">Homodimer.</text>
</comment>
<feature type="binding site" evidence="15">
    <location>
        <position position="132"/>
    </location>
    <ligand>
        <name>Mg(2+)</name>
        <dbReference type="ChEBI" id="CHEBI:18420"/>
    </ligand>
</feature>
<evidence type="ECO:0000256" key="14">
    <source>
        <dbReference type="ARBA" id="ARBA00022884"/>
    </source>
</evidence>
<keyword evidence="5 15" id="KW-0963">Cytoplasm</keyword>